<dbReference type="InterPro" id="IPR007554">
    <property type="entry name" value="Glycerophosphate_synth"/>
</dbReference>
<keyword evidence="6" id="KW-0472">Membrane</keyword>
<dbReference type="OrthoDB" id="9807097at2"/>
<dbReference type="PANTHER" id="PTHR37316:SF2">
    <property type="entry name" value="TEICHOIC ACID RIBITOL-PHOSPHATE POLYMERASE TARK"/>
    <property type="match status" value="1"/>
</dbReference>
<accession>C6LFJ3</accession>
<evidence type="ECO:0000313" key="7">
    <source>
        <dbReference type="EMBL" id="EET60578.1"/>
    </source>
</evidence>
<comment type="subcellular location">
    <subcellularLocation>
        <location evidence="1">Cell membrane</location>
        <topology evidence="1">Peripheral membrane protein</topology>
    </subcellularLocation>
</comment>
<comment type="caution">
    <text evidence="7">The sequence shown here is derived from an EMBL/GenBank/DDBJ whole genome shotgun (WGS) entry which is preliminary data.</text>
</comment>
<dbReference type="GO" id="GO:0019350">
    <property type="term" value="P:teichoic acid biosynthetic process"/>
    <property type="evidence" value="ECO:0007669"/>
    <property type="project" value="UniProtKB-KW"/>
</dbReference>
<evidence type="ECO:0008006" key="9">
    <source>
        <dbReference type="Google" id="ProtNLM"/>
    </source>
</evidence>
<dbReference type="Gene3D" id="3.40.50.11820">
    <property type="match status" value="1"/>
</dbReference>
<dbReference type="InterPro" id="IPR043148">
    <property type="entry name" value="TagF_C"/>
</dbReference>
<keyword evidence="5" id="KW-0777">Teichoic acid biosynthesis</keyword>
<evidence type="ECO:0000256" key="4">
    <source>
        <dbReference type="ARBA" id="ARBA00022679"/>
    </source>
</evidence>
<dbReference type="InterPro" id="IPR051612">
    <property type="entry name" value="Teichoic_Acid_Biosynth"/>
</dbReference>
<keyword evidence="3" id="KW-1003">Cell membrane</keyword>
<dbReference type="InterPro" id="IPR043149">
    <property type="entry name" value="TagF_N"/>
</dbReference>
<evidence type="ECO:0000256" key="1">
    <source>
        <dbReference type="ARBA" id="ARBA00004202"/>
    </source>
</evidence>
<dbReference type="RefSeq" id="WP_006862187.1">
    <property type="nucleotide sequence ID" value="NZ_ACCL02000010.1"/>
</dbReference>
<proteinExistence type="inferred from homology"/>
<dbReference type="Gene3D" id="3.40.50.12580">
    <property type="match status" value="1"/>
</dbReference>
<protein>
    <recommendedName>
        <fullName evidence="9">CDP-glycerol:poly(Glycerophosphate) glycerophosphotransferase</fullName>
    </recommendedName>
</protein>
<dbReference type="Pfam" id="PF04464">
    <property type="entry name" value="Glyphos_transf"/>
    <property type="match status" value="1"/>
</dbReference>
<reference evidence="7" key="1">
    <citation type="submission" date="2009-07" db="EMBL/GenBank/DDBJ databases">
        <authorList>
            <person name="Weinstock G."/>
            <person name="Sodergren E."/>
            <person name="Clifton S."/>
            <person name="Fulton L."/>
            <person name="Fulton B."/>
            <person name="Courtney L."/>
            <person name="Fronick C."/>
            <person name="Harrison M."/>
            <person name="Strong C."/>
            <person name="Farmer C."/>
            <person name="Delahaunty K."/>
            <person name="Markovic C."/>
            <person name="Hall O."/>
            <person name="Minx P."/>
            <person name="Tomlinson C."/>
            <person name="Mitreva M."/>
            <person name="Nelson J."/>
            <person name="Hou S."/>
            <person name="Wollam A."/>
            <person name="Pepin K.H."/>
            <person name="Johnson M."/>
            <person name="Bhonagiri V."/>
            <person name="Nash W.E."/>
            <person name="Warren W."/>
            <person name="Chinwalla A."/>
            <person name="Mardis E.R."/>
            <person name="Wilson R.K."/>
        </authorList>
    </citation>
    <scope>NUCLEOTIDE SEQUENCE [LARGE SCALE GENOMIC DNA]</scope>
    <source>
        <strain evidence="7">DSM 14469</strain>
    </source>
</reference>
<dbReference type="AlphaFoldDB" id="C6LFJ3"/>
<evidence type="ECO:0000256" key="2">
    <source>
        <dbReference type="ARBA" id="ARBA00010488"/>
    </source>
</evidence>
<dbReference type="SUPFAM" id="SSF53756">
    <property type="entry name" value="UDP-Glycosyltransferase/glycogen phosphorylase"/>
    <property type="match status" value="1"/>
</dbReference>
<evidence type="ECO:0000313" key="8">
    <source>
        <dbReference type="Proteomes" id="UP000005561"/>
    </source>
</evidence>
<dbReference type="GO" id="GO:0047355">
    <property type="term" value="F:CDP-glycerol glycerophosphotransferase activity"/>
    <property type="evidence" value="ECO:0007669"/>
    <property type="project" value="InterPro"/>
</dbReference>
<dbReference type="GO" id="GO:0005886">
    <property type="term" value="C:plasma membrane"/>
    <property type="evidence" value="ECO:0007669"/>
    <property type="project" value="UniProtKB-SubCell"/>
</dbReference>
<keyword evidence="8" id="KW-1185">Reference proteome</keyword>
<dbReference type="eggNOG" id="COG1887">
    <property type="taxonomic scope" value="Bacteria"/>
</dbReference>
<keyword evidence="4" id="KW-0808">Transferase</keyword>
<dbReference type="Proteomes" id="UP000005561">
    <property type="component" value="Unassembled WGS sequence"/>
</dbReference>
<evidence type="ECO:0000256" key="6">
    <source>
        <dbReference type="ARBA" id="ARBA00023136"/>
    </source>
</evidence>
<comment type="similarity">
    <text evidence="2">Belongs to the CDP-glycerol glycerophosphotransferase family.</text>
</comment>
<gene>
    <name evidence="7" type="ORF">BRYFOR_07396</name>
</gene>
<sequence>MGMIKKVIHGVSWRVAKYGRRKLAKYYKILTQKKIYPSVYRKYSKKPVQEQKIVFLEIRMMELTDNFQRIYDALKKRGGYQLVTCHIGSELVSRREQYKNSVAALKEIATAKYVFINDSSALISCIPLRPETKVIQTWHACGAFKKFGFSTVDKQFGGNYEQLTKYPLHKNFSLVTVSSPEVIWAYAEAFHMEDRLEDIVATGISRTDVFYDKAAIAAAYEKIHRLFPESREKKVILYAPTYRGRVAKAYSPEKMDLEQMQEALGAEYVLVFKHHPFVKNRPVVPEALKDFVMDLTADMTIEELLMVSDICISDYSSLVFEYSLFERPMLFFAYDLEEYFDWRGFYYDFGEMTPGPTCKTTEEMIDYIQNLDTRFDRQRVIDFKNKFMSACDGHATERILETVMGKENHWSGKGKKK</sequence>
<name>C6LFJ3_9FIRM</name>
<dbReference type="EMBL" id="ACCL02000010">
    <property type="protein sequence ID" value="EET60578.1"/>
    <property type="molecule type" value="Genomic_DNA"/>
</dbReference>
<dbReference type="PANTHER" id="PTHR37316">
    <property type="entry name" value="TEICHOIC ACID GLYCEROL-PHOSPHATE PRIMASE"/>
    <property type="match status" value="1"/>
</dbReference>
<dbReference type="STRING" id="168384.SAMN05660368_02095"/>
<organism evidence="7 8">
    <name type="scientific">Marvinbryantia formatexigens DSM 14469</name>
    <dbReference type="NCBI Taxonomy" id="478749"/>
    <lineage>
        <taxon>Bacteria</taxon>
        <taxon>Bacillati</taxon>
        <taxon>Bacillota</taxon>
        <taxon>Clostridia</taxon>
        <taxon>Lachnospirales</taxon>
        <taxon>Lachnospiraceae</taxon>
        <taxon>Marvinbryantia</taxon>
    </lineage>
</organism>
<evidence type="ECO:0000256" key="3">
    <source>
        <dbReference type="ARBA" id="ARBA00022475"/>
    </source>
</evidence>
<evidence type="ECO:0000256" key="5">
    <source>
        <dbReference type="ARBA" id="ARBA00022944"/>
    </source>
</evidence>